<evidence type="ECO:0000256" key="7">
    <source>
        <dbReference type="SAM" id="Phobius"/>
    </source>
</evidence>
<keyword evidence="4" id="KW-0067">ATP-binding</keyword>
<evidence type="ECO:0000256" key="6">
    <source>
        <dbReference type="ARBA" id="ARBA00023136"/>
    </source>
</evidence>
<dbReference type="InterPro" id="IPR039421">
    <property type="entry name" value="Type_1_exporter"/>
</dbReference>
<proteinExistence type="predicted"/>
<evidence type="ECO:0000259" key="8">
    <source>
        <dbReference type="PROSITE" id="PS50893"/>
    </source>
</evidence>
<evidence type="ECO:0000256" key="4">
    <source>
        <dbReference type="ARBA" id="ARBA00022840"/>
    </source>
</evidence>
<dbReference type="SUPFAM" id="SSF52540">
    <property type="entry name" value="P-loop containing nucleoside triphosphate hydrolases"/>
    <property type="match status" value="1"/>
</dbReference>
<dbReference type="InterPro" id="IPR027417">
    <property type="entry name" value="P-loop_NTPase"/>
</dbReference>
<dbReference type="AlphaFoldDB" id="A0A1F8FAX9"/>
<dbReference type="InterPro" id="IPR003439">
    <property type="entry name" value="ABC_transporter-like_ATP-bd"/>
</dbReference>
<evidence type="ECO:0000313" key="11">
    <source>
        <dbReference type="Proteomes" id="UP000177167"/>
    </source>
</evidence>
<dbReference type="GO" id="GO:0005886">
    <property type="term" value="C:plasma membrane"/>
    <property type="evidence" value="ECO:0007669"/>
    <property type="project" value="UniProtKB-SubCell"/>
</dbReference>
<reference evidence="10 11" key="1">
    <citation type="journal article" date="2016" name="Nat. Commun.">
        <title>Thousands of microbial genomes shed light on interconnected biogeochemical processes in an aquifer system.</title>
        <authorList>
            <person name="Anantharaman K."/>
            <person name="Brown C.T."/>
            <person name="Hug L.A."/>
            <person name="Sharon I."/>
            <person name="Castelle C.J."/>
            <person name="Probst A.J."/>
            <person name="Thomas B.C."/>
            <person name="Singh A."/>
            <person name="Wilkins M.J."/>
            <person name="Karaoz U."/>
            <person name="Brodie E.L."/>
            <person name="Williams K.H."/>
            <person name="Hubbard S.S."/>
            <person name="Banfield J.F."/>
        </authorList>
    </citation>
    <scope>NUCLEOTIDE SEQUENCE [LARGE SCALE GENOMIC DNA]</scope>
</reference>
<dbReference type="PROSITE" id="PS50929">
    <property type="entry name" value="ABC_TM1F"/>
    <property type="match status" value="1"/>
</dbReference>
<dbReference type="Gene3D" id="3.40.50.300">
    <property type="entry name" value="P-loop containing nucleotide triphosphate hydrolases"/>
    <property type="match status" value="1"/>
</dbReference>
<keyword evidence="5 7" id="KW-1133">Transmembrane helix</keyword>
<feature type="domain" description="ABC transporter" evidence="8">
    <location>
        <begin position="362"/>
        <end position="601"/>
    </location>
</feature>
<dbReference type="PROSITE" id="PS50893">
    <property type="entry name" value="ABC_TRANSPORTER_2"/>
    <property type="match status" value="1"/>
</dbReference>
<feature type="transmembrane region" description="Helical" evidence="7">
    <location>
        <begin position="269"/>
        <end position="288"/>
    </location>
</feature>
<organism evidence="10 11">
    <name type="scientific">Candidatus Yanofskybacteria bacterium RIFCSPHIGHO2_02_FULL_41_11</name>
    <dbReference type="NCBI Taxonomy" id="1802675"/>
    <lineage>
        <taxon>Bacteria</taxon>
        <taxon>Candidatus Yanofskyibacteriota</taxon>
    </lineage>
</organism>
<dbReference type="Gene3D" id="1.20.1560.10">
    <property type="entry name" value="ABC transporter type 1, transmembrane domain"/>
    <property type="match status" value="1"/>
</dbReference>
<dbReference type="GO" id="GO:0016887">
    <property type="term" value="F:ATP hydrolysis activity"/>
    <property type="evidence" value="ECO:0007669"/>
    <property type="project" value="InterPro"/>
</dbReference>
<gene>
    <name evidence="10" type="ORF">A3J46_01230</name>
</gene>
<sequence>MNEDLDLEIRARKFKDYLNENKKVKDILVWVWRVFISDRGKKILKQTLVLTFLASIMGVMTSYYAIKNILDGMVLRDVSLTINGFIALSVILVAARIINSAKSIRREYFMADFGAKLTDKVSRLFFEKSLGTHTSEDNLLNESNISKGCERLSNMINIMTIDCPDLVVGLTVSFVALWFVNSVVAFIITFMIIIHLTWSGFTNYWLMMEGAPVEKKWRFLNRFTKERWKNIERVKSNAKENEELGALNKYYDEAITLDLKLWIAVLTSWCKRGIFSVFIYVGALVYGMRQIWVGHLSPGFLYPMFALSTQIFDNLWKVGDLERKIHYDLWSVGVLKEALNLPVGLSFKANAVKLSRNSPCHIEFDSVSYRFNGGNSAPLVLSDILFTIEPNEKVAIIGTSGVGKSTLMKLLLRYMDPTSGTVRIDGQDLKEINLESWLSIIGYIPQTPQIWNDTIRGNALYGMSGNITKDISDEYLWKQARSVQVDFGERLTEGLYTRIGERGIKLSGGQNQRLMILAAIMKEPRFMVIDEATSSLDSSTEKLVQAGLERALSRNCGALVIAHRLSTVRRICDKFIVVEQVNGSGGKIVGMSKSFKELYENCPQFRKLADDQDIKI</sequence>
<dbReference type="SUPFAM" id="SSF90123">
    <property type="entry name" value="ABC transporter transmembrane region"/>
    <property type="match status" value="1"/>
</dbReference>
<feature type="domain" description="ABC transmembrane type-1" evidence="9">
    <location>
        <begin position="48"/>
        <end position="315"/>
    </location>
</feature>
<evidence type="ECO:0000256" key="5">
    <source>
        <dbReference type="ARBA" id="ARBA00022989"/>
    </source>
</evidence>
<dbReference type="InterPro" id="IPR011527">
    <property type="entry name" value="ABC1_TM_dom"/>
</dbReference>
<dbReference type="GO" id="GO:0140359">
    <property type="term" value="F:ABC-type transporter activity"/>
    <property type="evidence" value="ECO:0007669"/>
    <property type="project" value="InterPro"/>
</dbReference>
<name>A0A1F8FAX9_9BACT</name>
<keyword evidence="2 7" id="KW-0812">Transmembrane</keyword>
<dbReference type="PANTHER" id="PTHR24221:SF654">
    <property type="entry name" value="ATP-BINDING CASSETTE SUB-FAMILY B MEMBER 6"/>
    <property type="match status" value="1"/>
</dbReference>
<keyword evidence="6 7" id="KW-0472">Membrane</keyword>
<dbReference type="GO" id="GO:0034040">
    <property type="term" value="F:ATPase-coupled lipid transmembrane transporter activity"/>
    <property type="evidence" value="ECO:0007669"/>
    <property type="project" value="TreeGrafter"/>
</dbReference>
<evidence type="ECO:0008006" key="12">
    <source>
        <dbReference type="Google" id="ProtNLM"/>
    </source>
</evidence>
<dbReference type="PANTHER" id="PTHR24221">
    <property type="entry name" value="ATP-BINDING CASSETTE SUB-FAMILY B"/>
    <property type="match status" value="1"/>
</dbReference>
<evidence type="ECO:0000256" key="2">
    <source>
        <dbReference type="ARBA" id="ARBA00022692"/>
    </source>
</evidence>
<feature type="transmembrane region" description="Helical" evidence="7">
    <location>
        <begin position="78"/>
        <end position="98"/>
    </location>
</feature>
<feature type="transmembrane region" description="Helical" evidence="7">
    <location>
        <begin position="47"/>
        <end position="66"/>
    </location>
</feature>
<protein>
    <recommendedName>
        <fullName evidence="12">ABC transporter domain-containing protein</fullName>
    </recommendedName>
</protein>
<evidence type="ECO:0000259" key="9">
    <source>
        <dbReference type="PROSITE" id="PS50929"/>
    </source>
</evidence>
<feature type="transmembrane region" description="Helical" evidence="7">
    <location>
        <begin position="185"/>
        <end position="206"/>
    </location>
</feature>
<evidence type="ECO:0000313" key="10">
    <source>
        <dbReference type="EMBL" id="OGN09409.1"/>
    </source>
</evidence>
<dbReference type="SMART" id="SM00382">
    <property type="entry name" value="AAA"/>
    <property type="match status" value="1"/>
</dbReference>
<keyword evidence="3" id="KW-0547">Nucleotide-binding</keyword>
<dbReference type="InterPro" id="IPR003593">
    <property type="entry name" value="AAA+_ATPase"/>
</dbReference>
<feature type="transmembrane region" description="Helical" evidence="7">
    <location>
        <begin position="156"/>
        <end position="179"/>
    </location>
</feature>
<evidence type="ECO:0000256" key="1">
    <source>
        <dbReference type="ARBA" id="ARBA00004651"/>
    </source>
</evidence>
<accession>A0A1F8FAX9</accession>
<evidence type="ECO:0000256" key="3">
    <source>
        <dbReference type="ARBA" id="ARBA00022741"/>
    </source>
</evidence>
<comment type="caution">
    <text evidence="10">The sequence shown here is derived from an EMBL/GenBank/DDBJ whole genome shotgun (WGS) entry which is preliminary data.</text>
</comment>
<comment type="subcellular location">
    <subcellularLocation>
        <location evidence="1">Cell membrane</location>
        <topology evidence="1">Multi-pass membrane protein</topology>
    </subcellularLocation>
</comment>
<dbReference type="Proteomes" id="UP000177167">
    <property type="component" value="Unassembled WGS sequence"/>
</dbReference>
<dbReference type="InterPro" id="IPR036640">
    <property type="entry name" value="ABC1_TM_sf"/>
</dbReference>
<dbReference type="Pfam" id="PF00005">
    <property type="entry name" value="ABC_tran"/>
    <property type="match status" value="1"/>
</dbReference>
<dbReference type="GO" id="GO:0005524">
    <property type="term" value="F:ATP binding"/>
    <property type="evidence" value="ECO:0007669"/>
    <property type="project" value="UniProtKB-KW"/>
</dbReference>
<dbReference type="EMBL" id="MGJP01000036">
    <property type="protein sequence ID" value="OGN09409.1"/>
    <property type="molecule type" value="Genomic_DNA"/>
</dbReference>